<dbReference type="GO" id="GO:0005506">
    <property type="term" value="F:iron ion binding"/>
    <property type="evidence" value="ECO:0007669"/>
    <property type="project" value="InterPro"/>
</dbReference>
<keyword evidence="9 14" id="KW-0560">Oxidoreductase</keyword>
<reference evidence="16" key="2">
    <citation type="journal article" date="2023" name="Proc. Natl. Acad. Sci. U.S.A.">
        <title>A global phylogenomic analysis of the shiitake genus Lentinula.</title>
        <authorList>
            <person name="Sierra-Patev S."/>
            <person name="Min B."/>
            <person name="Naranjo-Ortiz M."/>
            <person name="Looney B."/>
            <person name="Konkel Z."/>
            <person name="Slot J.C."/>
            <person name="Sakamoto Y."/>
            <person name="Steenwyk J.L."/>
            <person name="Rokas A."/>
            <person name="Carro J."/>
            <person name="Camarero S."/>
            <person name="Ferreira P."/>
            <person name="Molpeceres G."/>
            <person name="Ruiz-Duenas F.J."/>
            <person name="Serrano A."/>
            <person name="Henrissat B."/>
            <person name="Drula E."/>
            <person name="Hughes K.W."/>
            <person name="Mata J.L."/>
            <person name="Ishikawa N.K."/>
            <person name="Vargas-Isla R."/>
            <person name="Ushijima S."/>
            <person name="Smith C.A."/>
            <person name="Donoghue J."/>
            <person name="Ahrendt S."/>
            <person name="Andreopoulos W."/>
            <person name="He G."/>
            <person name="LaButti K."/>
            <person name="Lipzen A."/>
            <person name="Ng V."/>
            <person name="Riley R."/>
            <person name="Sandor L."/>
            <person name="Barry K."/>
            <person name="Martinez A.T."/>
            <person name="Xiao Y."/>
            <person name="Gibbons J.G."/>
            <person name="Terashima K."/>
            <person name="Grigoriev I.V."/>
            <person name="Hibbett D."/>
        </authorList>
    </citation>
    <scope>NUCLEOTIDE SEQUENCE</scope>
    <source>
        <strain evidence="16">Sp2 HRB7682 ss15</strain>
    </source>
</reference>
<reference evidence="16" key="1">
    <citation type="submission" date="2022-08" db="EMBL/GenBank/DDBJ databases">
        <authorList>
            <consortium name="DOE Joint Genome Institute"/>
            <person name="Min B."/>
            <person name="Riley R."/>
            <person name="Sierra-Patev S."/>
            <person name="Naranjo-Ortiz M."/>
            <person name="Looney B."/>
            <person name="Konkel Z."/>
            <person name="Slot J.C."/>
            <person name="Sakamoto Y."/>
            <person name="Steenwyk J.L."/>
            <person name="Rokas A."/>
            <person name="Carro J."/>
            <person name="Camarero S."/>
            <person name="Ferreira P."/>
            <person name="Molpeceres G."/>
            <person name="Ruiz-Duenas F.J."/>
            <person name="Serrano A."/>
            <person name="Henrissat B."/>
            <person name="Drula E."/>
            <person name="Hughes K.W."/>
            <person name="Mata J.L."/>
            <person name="Ishikawa N.K."/>
            <person name="Vargas-Isla R."/>
            <person name="Ushijima S."/>
            <person name="Smith C.A."/>
            <person name="Ahrendt S."/>
            <person name="Andreopoulos W."/>
            <person name="He G."/>
            <person name="Labutti K."/>
            <person name="Lipzen A."/>
            <person name="Ng V."/>
            <person name="Sandor L."/>
            <person name="Barry K."/>
            <person name="Martinez A.T."/>
            <person name="Xiao Y."/>
            <person name="Gibbons J.G."/>
            <person name="Terashima K."/>
            <person name="Hibbett D.S."/>
            <person name="Grigoriev I.V."/>
        </authorList>
    </citation>
    <scope>NUCLEOTIDE SEQUENCE</scope>
    <source>
        <strain evidence="16">Sp2 HRB7682 ss15</strain>
    </source>
</reference>
<evidence type="ECO:0000256" key="12">
    <source>
        <dbReference type="ARBA" id="ARBA00023136"/>
    </source>
</evidence>
<organism evidence="16 17">
    <name type="scientific">Lentinula lateritia</name>
    <dbReference type="NCBI Taxonomy" id="40482"/>
    <lineage>
        <taxon>Eukaryota</taxon>
        <taxon>Fungi</taxon>
        <taxon>Dikarya</taxon>
        <taxon>Basidiomycota</taxon>
        <taxon>Agaricomycotina</taxon>
        <taxon>Agaricomycetes</taxon>
        <taxon>Agaricomycetidae</taxon>
        <taxon>Agaricales</taxon>
        <taxon>Marasmiineae</taxon>
        <taxon>Omphalotaceae</taxon>
        <taxon>Lentinula</taxon>
    </lineage>
</organism>
<dbReference type="Pfam" id="PF00067">
    <property type="entry name" value="p450"/>
    <property type="match status" value="1"/>
</dbReference>
<keyword evidence="5 13" id="KW-0349">Heme</keyword>
<feature type="transmembrane region" description="Helical" evidence="15">
    <location>
        <begin position="20"/>
        <end position="38"/>
    </location>
</feature>
<evidence type="ECO:0000256" key="8">
    <source>
        <dbReference type="ARBA" id="ARBA00022989"/>
    </source>
</evidence>
<evidence type="ECO:0000256" key="11">
    <source>
        <dbReference type="ARBA" id="ARBA00023033"/>
    </source>
</evidence>
<keyword evidence="6 15" id="KW-0812">Transmembrane</keyword>
<dbReference type="InterPro" id="IPR050121">
    <property type="entry name" value="Cytochrome_P450_monoxygenase"/>
</dbReference>
<dbReference type="PRINTS" id="PR00463">
    <property type="entry name" value="EP450I"/>
</dbReference>
<feature type="transmembrane region" description="Helical" evidence="15">
    <location>
        <begin position="233"/>
        <end position="251"/>
    </location>
</feature>
<evidence type="ECO:0000313" key="17">
    <source>
        <dbReference type="Proteomes" id="UP001150238"/>
    </source>
</evidence>
<evidence type="ECO:0000256" key="15">
    <source>
        <dbReference type="SAM" id="Phobius"/>
    </source>
</evidence>
<dbReference type="PRINTS" id="PR00385">
    <property type="entry name" value="P450"/>
</dbReference>
<dbReference type="CDD" id="cd11069">
    <property type="entry name" value="CYP_FUM15-like"/>
    <property type="match status" value="1"/>
</dbReference>
<evidence type="ECO:0000256" key="3">
    <source>
        <dbReference type="ARBA" id="ARBA00004721"/>
    </source>
</evidence>
<dbReference type="EMBL" id="JANVFS010000016">
    <property type="protein sequence ID" value="KAJ4479702.1"/>
    <property type="molecule type" value="Genomic_DNA"/>
</dbReference>
<evidence type="ECO:0000256" key="13">
    <source>
        <dbReference type="PIRSR" id="PIRSR602401-1"/>
    </source>
</evidence>
<dbReference type="InterPro" id="IPR002401">
    <property type="entry name" value="Cyt_P450_E_grp-I"/>
</dbReference>
<protein>
    <submittedName>
        <fullName evidence="16">Cytochrome P450</fullName>
    </submittedName>
</protein>
<evidence type="ECO:0000256" key="14">
    <source>
        <dbReference type="RuleBase" id="RU000461"/>
    </source>
</evidence>
<keyword evidence="12 15" id="KW-0472">Membrane</keyword>
<evidence type="ECO:0000313" key="16">
    <source>
        <dbReference type="EMBL" id="KAJ4479702.1"/>
    </source>
</evidence>
<evidence type="ECO:0000256" key="2">
    <source>
        <dbReference type="ARBA" id="ARBA00004370"/>
    </source>
</evidence>
<dbReference type="SUPFAM" id="SSF48264">
    <property type="entry name" value="Cytochrome P450"/>
    <property type="match status" value="1"/>
</dbReference>
<sequence length="570" mass="64477">MAQATFLLDHLHSLFSNHLLNPQVACLSLAFVFGWYVFGRRNSNIDNIPGPAPQSWSAGNFPQLMDQYEGWGWNDFLAKKYGSTLRLHGPFGSKMLYTFDPKAMHTILVKDSHVFEETAGFIELNRNVFGKGLLGTVGDYHRKQRKMLNPVFSAAHMREMVPIFFDVSHRLKDALMKQLESSSKLQAEQEIDILSWLGRTAFELIGQAGLGYSFDPMKDEESAHPFSGVMKSLFPLLTPMMFWFTYVLPLVSNIGPPSFRRFVINILPWKNLHQMRDIADYMYKVAVDIFEEKKRALEAGDEAIENQIGKGKDVISVLMKENMKASKEDRLDEDEVISQMTTLLFAATDTTSSALSRLLSLLSKHPDIQEKLRQEVTEARRNNNGEDLSYNELNSLPYLDAVCRESLRLYAPVTSMSRYALQDAVVPLSKPIKGVDGIEIREISVPRGTNVVISMYNANRNEELWSPDANEWKPERWLSPLPEAVIQARVPGIYSHLMTFSAGSRSCIGFKFSQLEMKVVLLVLVDHFKFFPSAKDSEIRWQMNGVAAPVVGKNANIHPSLPMNLSLVDG</sequence>
<accession>A0A9W9ADR9</accession>
<gene>
    <name evidence="16" type="ORF">C8J55DRAFT_514140</name>
</gene>
<keyword evidence="8 15" id="KW-1133">Transmembrane helix</keyword>
<keyword evidence="10 13" id="KW-0408">Iron</keyword>
<dbReference type="InterPro" id="IPR017972">
    <property type="entry name" value="Cyt_P450_CS"/>
</dbReference>
<dbReference type="GO" id="GO:0016020">
    <property type="term" value="C:membrane"/>
    <property type="evidence" value="ECO:0007669"/>
    <property type="project" value="UniProtKB-SubCell"/>
</dbReference>
<dbReference type="InterPro" id="IPR036396">
    <property type="entry name" value="Cyt_P450_sf"/>
</dbReference>
<comment type="subcellular location">
    <subcellularLocation>
        <location evidence="2">Membrane</location>
    </subcellularLocation>
</comment>
<dbReference type="Proteomes" id="UP001150238">
    <property type="component" value="Unassembled WGS sequence"/>
</dbReference>
<dbReference type="PROSITE" id="PS00086">
    <property type="entry name" value="CYTOCHROME_P450"/>
    <property type="match status" value="1"/>
</dbReference>
<comment type="similarity">
    <text evidence="4 14">Belongs to the cytochrome P450 family.</text>
</comment>
<dbReference type="InterPro" id="IPR001128">
    <property type="entry name" value="Cyt_P450"/>
</dbReference>
<dbReference type="PANTHER" id="PTHR24305:SF166">
    <property type="entry name" value="CYTOCHROME P450 12A4, MITOCHONDRIAL-RELATED"/>
    <property type="match status" value="1"/>
</dbReference>
<evidence type="ECO:0000256" key="5">
    <source>
        <dbReference type="ARBA" id="ARBA00022617"/>
    </source>
</evidence>
<comment type="cofactor">
    <cofactor evidence="1 13">
        <name>heme</name>
        <dbReference type="ChEBI" id="CHEBI:30413"/>
    </cofactor>
</comment>
<name>A0A9W9ADR9_9AGAR</name>
<dbReference type="GO" id="GO:0016705">
    <property type="term" value="F:oxidoreductase activity, acting on paired donors, with incorporation or reduction of molecular oxygen"/>
    <property type="evidence" value="ECO:0007669"/>
    <property type="project" value="InterPro"/>
</dbReference>
<evidence type="ECO:0000256" key="9">
    <source>
        <dbReference type="ARBA" id="ARBA00023002"/>
    </source>
</evidence>
<comment type="pathway">
    <text evidence="3">Secondary metabolite biosynthesis; terpenoid biosynthesis.</text>
</comment>
<feature type="binding site" description="axial binding residue" evidence="13">
    <location>
        <position position="507"/>
    </location>
    <ligand>
        <name>heme</name>
        <dbReference type="ChEBI" id="CHEBI:30413"/>
    </ligand>
    <ligandPart>
        <name>Fe</name>
        <dbReference type="ChEBI" id="CHEBI:18248"/>
    </ligandPart>
</feature>
<dbReference type="GO" id="GO:0004497">
    <property type="term" value="F:monooxygenase activity"/>
    <property type="evidence" value="ECO:0007669"/>
    <property type="project" value="UniProtKB-KW"/>
</dbReference>
<evidence type="ECO:0000256" key="1">
    <source>
        <dbReference type="ARBA" id="ARBA00001971"/>
    </source>
</evidence>
<evidence type="ECO:0000256" key="6">
    <source>
        <dbReference type="ARBA" id="ARBA00022692"/>
    </source>
</evidence>
<dbReference type="AlphaFoldDB" id="A0A9W9ADR9"/>
<keyword evidence="7 13" id="KW-0479">Metal-binding</keyword>
<dbReference type="Gene3D" id="1.10.630.10">
    <property type="entry name" value="Cytochrome P450"/>
    <property type="match status" value="1"/>
</dbReference>
<evidence type="ECO:0000256" key="4">
    <source>
        <dbReference type="ARBA" id="ARBA00010617"/>
    </source>
</evidence>
<evidence type="ECO:0000256" key="7">
    <source>
        <dbReference type="ARBA" id="ARBA00022723"/>
    </source>
</evidence>
<proteinExistence type="inferred from homology"/>
<dbReference type="PANTHER" id="PTHR24305">
    <property type="entry name" value="CYTOCHROME P450"/>
    <property type="match status" value="1"/>
</dbReference>
<comment type="caution">
    <text evidence="16">The sequence shown here is derived from an EMBL/GenBank/DDBJ whole genome shotgun (WGS) entry which is preliminary data.</text>
</comment>
<evidence type="ECO:0000256" key="10">
    <source>
        <dbReference type="ARBA" id="ARBA00023004"/>
    </source>
</evidence>
<dbReference type="GO" id="GO:0020037">
    <property type="term" value="F:heme binding"/>
    <property type="evidence" value="ECO:0007669"/>
    <property type="project" value="InterPro"/>
</dbReference>
<keyword evidence="11 14" id="KW-0503">Monooxygenase</keyword>